<organism evidence="3 4">
    <name type="scientific">Polymorphum gilvum (strain LMG 25793 / CGMCC 1.9160 / SL003B-26A1)</name>
    <dbReference type="NCBI Taxonomy" id="991905"/>
    <lineage>
        <taxon>Bacteria</taxon>
        <taxon>Pseudomonadati</taxon>
        <taxon>Pseudomonadota</taxon>
        <taxon>Alphaproteobacteria</taxon>
        <taxon>Rhodobacterales</taxon>
        <taxon>Paracoccaceae</taxon>
        <taxon>Polymorphum</taxon>
    </lineage>
</organism>
<dbReference type="SUPFAM" id="SSF48695">
    <property type="entry name" value="Multiheme cytochromes"/>
    <property type="match status" value="1"/>
</dbReference>
<dbReference type="HOGENOM" id="CLU_760243_0_0_5"/>
<accession>F2J3G3</accession>
<dbReference type="PATRIC" id="fig|991905.3.peg.2627"/>
<sequence length="363" mass="38107">MLGALAAHVLAAPILAAPILAASPATALDKNLTDLIEAWLASPHGDYQSPSFTYWNKDGEVPPACAACHSEPGFIDYLGADGSTPLKVDRPAAINSPIGCASCHTAAAHALDSVPFPSGVTVDGLGSSAVCTVCHQGRQSGDAVTAATQGRDEDAVSSELAFLNVHYGVAAAVMHGAEVRGGYQYPGRRYAGRFAHVPSANTCTACHDAHTTEVTSDGCVACHRGVDDLRAIRTRHADFDGDGKTDAGIHAEIVGLHGMLGRAIQTYAAEVAGTPIGYAKGRFPYFFTDSDGDGRIGDEEAVPANRYASWTPRLLKAAYNYQVVAKDAGAYVHNPAYALQLLYDSLESLSERIDLDMSGLHRP</sequence>
<reference evidence="3 4" key="1">
    <citation type="journal article" date="2011" name="J. Bacteriol.">
        <title>Complete genome sequence of Polymorphum gilvum SL003B-26A1T, a crude oil-degrading bacterium from oil-polluted saline soil.</title>
        <authorList>
            <person name="Li S.G."/>
            <person name="Tang Y.Q."/>
            <person name="Nie Y."/>
            <person name="Cai M."/>
            <person name="Wu X.L."/>
        </authorList>
    </citation>
    <scope>NUCLEOTIDE SEQUENCE [LARGE SCALE GENOMIC DNA]</scope>
    <source>
        <strain evidence="4">LMG 25793 / CGMCC 1.9160 / SL003B-26A1</strain>
    </source>
</reference>
<dbReference type="GO" id="GO:0016491">
    <property type="term" value="F:oxidoreductase activity"/>
    <property type="evidence" value="ECO:0007669"/>
    <property type="project" value="TreeGrafter"/>
</dbReference>
<dbReference type="EMBL" id="CP002568">
    <property type="protein sequence ID" value="ADZ70988.1"/>
    <property type="molecule type" value="Genomic_DNA"/>
</dbReference>
<keyword evidence="4" id="KW-1185">Reference proteome</keyword>
<dbReference type="InterPro" id="IPR051829">
    <property type="entry name" value="Multiheme_Cytochr_ET"/>
</dbReference>
<dbReference type="Proteomes" id="UP000008130">
    <property type="component" value="Chromosome"/>
</dbReference>
<name>F2J3G3_POLGS</name>
<gene>
    <name evidence="3" type="ordered locus">SL003B_2564</name>
</gene>
<proteinExistence type="predicted"/>
<dbReference type="AlphaFoldDB" id="F2J3G3"/>
<feature type="chain" id="PRO_5003280126" evidence="2">
    <location>
        <begin position="28"/>
        <end position="363"/>
    </location>
</feature>
<feature type="signal peptide" evidence="2">
    <location>
        <begin position="1"/>
        <end position="27"/>
    </location>
</feature>
<dbReference type="Gene3D" id="1.10.1130.10">
    <property type="entry name" value="Flavocytochrome C3, Chain A"/>
    <property type="match status" value="1"/>
</dbReference>
<dbReference type="eggNOG" id="COG5492">
    <property type="taxonomic scope" value="Bacteria"/>
</dbReference>
<keyword evidence="1 2" id="KW-0732">Signal</keyword>
<dbReference type="KEGG" id="pgv:SL003B_2564"/>
<dbReference type="InterPro" id="IPR036280">
    <property type="entry name" value="Multihaem_cyt_sf"/>
</dbReference>
<dbReference type="PANTHER" id="PTHR35038">
    <property type="entry name" value="DISSIMILATORY SULFITE REDUCTASE SIRA"/>
    <property type="match status" value="1"/>
</dbReference>
<evidence type="ECO:0000313" key="3">
    <source>
        <dbReference type="EMBL" id="ADZ70988.1"/>
    </source>
</evidence>
<protein>
    <submittedName>
        <fullName evidence="3">Polyheme membrane-associated cytochrome c</fullName>
    </submittedName>
</protein>
<evidence type="ECO:0000313" key="4">
    <source>
        <dbReference type="Proteomes" id="UP000008130"/>
    </source>
</evidence>
<dbReference type="PANTHER" id="PTHR35038:SF8">
    <property type="entry name" value="C-TYPE POLYHEME CYTOCHROME OMCC"/>
    <property type="match status" value="1"/>
</dbReference>
<evidence type="ECO:0000256" key="2">
    <source>
        <dbReference type="SAM" id="SignalP"/>
    </source>
</evidence>
<evidence type="ECO:0000256" key="1">
    <source>
        <dbReference type="ARBA" id="ARBA00022729"/>
    </source>
</evidence>
<dbReference type="STRING" id="991905.SL003B_2564"/>